<keyword evidence="5 9" id="KW-0472">Membrane</keyword>
<dbReference type="PRINTS" id="PR01434">
    <property type="entry name" value="NADHDHGNASE5"/>
</dbReference>
<evidence type="ECO:0000256" key="1">
    <source>
        <dbReference type="ARBA" id="ARBA00004127"/>
    </source>
</evidence>
<feature type="transmembrane region" description="Helical" evidence="9">
    <location>
        <begin position="412"/>
        <end position="434"/>
    </location>
</feature>
<dbReference type="KEGG" id="nhm:NHE_0018"/>
<proteinExistence type="predicted"/>
<feature type="transmembrane region" description="Helical" evidence="9">
    <location>
        <begin position="282"/>
        <end position="300"/>
    </location>
</feature>
<dbReference type="PANTHER" id="PTHR42829">
    <property type="entry name" value="NADH-UBIQUINONE OXIDOREDUCTASE CHAIN 5"/>
    <property type="match status" value="1"/>
</dbReference>
<feature type="transmembrane region" description="Helical" evidence="9">
    <location>
        <begin position="339"/>
        <end position="356"/>
    </location>
</feature>
<dbReference type="Proteomes" id="UP000023755">
    <property type="component" value="Chromosome"/>
</dbReference>
<feature type="transmembrane region" description="Helical" evidence="9">
    <location>
        <begin position="495"/>
        <end position="515"/>
    </location>
</feature>
<name>X5H2X3_9RICK</name>
<feature type="domain" description="NADH-Ubiquinone oxidoreductase (complex I) chain 5 N-terminal" evidence="11">
    <location>
        <begin position="64"/>
        <end position="114"/>
    </location>
</feature>
<feature type="transmembrane region" description="Helical" evidence="9">
    <location>
        <begin position="376"/>
        <end position="397"/>
    </location>
</feature>
<dbReference type="InterPro" id="IPR003945">
    <property type="entry name" value="NU5C-like"/>
</dbReference>
<reference evidence="12 13" key="1">
    <citation type="submission" date="2014-03" db="EMBL/GenBank/DDBJ databases">
        <title>Sequencing and Comparison of Genomes and Transcriptome Profiles of Human Ehrlichiosis Agents.</title>
        <authorList>
            <person name="Lin M."/>
            <person name="Daugherty S.C."/>
            <person name="Nagaraj S."/>
            <person name="Cheng Z."/>
            <person name="Xiong Q."/>
            <person name="Lin F.-Y."/>
            <person name="Sengamalay N."/>
            <person name="Ott S."/>
            <person name="Godinez A."/>
            <person name="Tallon L.J."/>
            <person name="Sadzewicz L."/>
            <person name="Fraser C.M."/>
            <person name="Dunning Hotopp J.C."/>
            <person name="Rikihisa Y."/>
        </authorList>
    </citation>
    <scope>NUCLEOTIDE SEQUENCE [LARGE SCALE GENOMIC DNA]</scope>
    <source>
        <strain evidence="12 13">Oregon</strain>
    </source>
</reference>
<feature type="transmembrane region" description="Helical" evidence="9">
    <location>
        <begin position="536"/>
        <end position="562"/>
    </location>
</feature>
<dbReference type="InterPro" id="IPR018393">
    <property type="entry name" value="NADHpl_OxRdtase_5_subgr"/>
</dbReference>
<evidence type="ECO:0000256" key="4">
    <source>
        <dbReference type="ARBA" id="ARBA00022989"/>
    </source>
</evidence>
<feature type="transmembrane region" description="Helical" evidence="9">
    <location>
        <begin position="249"/>
        <end position="270"/>
    </location>
</feature>
<dbReference type="EMBL" id="CP007481">
    <property type="protein sequence ID" value="AHX10993.1"/>
    <property type="molecule type" value="Genomic_DNA"/>
</dbReference>
<keyword evidence="12" id="KW-0560">Oxidoreductase</keyword>
<evidence type="ECO:0000259" key="11">
    <source>
        <dbReference type="Pfam" id="PF00662"/>
    </source>
</evidence>
<dbReference type="GO" id="GO:0042773">
    <property type="term" value="P:ATP synthesis coupled electron transport"/>
    <property type="evidence" value="ECO:0007669"/>
    <property type="project" value="InterPro"/>
</dbReference>
<dbReference type="InterPro" id="IPR001750">
    <property type="entry name" value="ND/Mrp_TM"/>
</dbReference>
<evidence type="ECO:0000313" key="12">
    <source>
        <dbReference type="EMBL" id="AHX10993.1"/>
    </source>
</evidence>
<dbReference type="InterPro" id="IPR001516">
    <property type="entry name" value="Proton_antipo_N"/>
</dbReference>
<evidence type="ECO:0000256" key="6">
    <source>
        <dbReference type="ARBA" id="ARBA00031571"/>
    </source>
</evidence>
<dbReference type="GO" id="GO:0003954">
    <property type="term" value="F:NADH dehydrogenase activity"/>
    <property type="evidence" value="ECO:0007669"/>
    <property type="project" value="TreeGrafter"/>
</dbReference>
<feature type="transmembrane region" description="Helical" evidence="9">
    <location>
        <begin position="35"/>
        <end position="52"/>
    </location>
</feature>
<feature type="transmembrane region" description="Helical" evidence="9">
    <location>
        <begin position="81"/>
        <end position="101"/>
    </location>
</feature>
<evidence type="ECO:0000256" key="7">
    <source>
        <dbReference type="ARBA" id="ARBA00032795"/>
    </source>
</evidence>
<dbReference type="NCBIfam" id="TIGR01974">
    <property type="entry name" value="NDH_I_L"/>
    <property type="match status" value="1"/>
</dbReference>
<dbReference type="RefSeq" id="WP_038558660.1">
    <property type="nucleotide sequence ID" value="NZ_CP007481.1"/>
</dbReference>
<dbReference type="GO" id="GO:0015990">
    <property type="term" value="P:electron transport coupled proton transport"/>
    <property type="evidence" value="ECO:0007669"/>
    <property type="project" value="TreeGrafter"/>
</dbReference>
<comment type="subcellular location">
    <subcellularLocation>
        <location evidence="1">Endomembrane system</location>
        <topology evidence="1">Multi-pass membrane protein</topology>
    </subcellularLocation>
    <subcellularLocation>
        <location evidence="8">Membrane</location>
        <topology evidence="8">Multi-pass membrane protein</topology>
    </subcellularLocation>
</comment>
<evidence type="ECO:0000256" key="9">
    <source>
        <dbReference type="SAM" id="Phobius"/>
    </source>
</evidence>
<dbReference type="GO" id="GO:0012505">
    <property type="term" value="C:endomembrane system"/>
    <property type="evidence" value="ECO:0007669"/>
    <property type="project" value="UniProtKB-SubCell"/>
</dbReference>
<sequence>MFEYLVVFLPLISFFSCSLLIKFRESICLQLWSSLLVGVAAILSWKLFYSLGDGETLSLPVYTWISVGFLESNFSLHVDRFISLMFAVVNTVSFVVHCYSIGYMKSDPHKSRFFAYLSLFTFAMLVLVSAGDFLQLFLGWEGVGVCSYLLIGFWFKKESANLASMKAFIVNRIGDFCFLVGIFAVYKIFGTLDFTDVTSSIELHLDTKILGFDAISFICLMLFIGCMSKSAQLGLHTWLPDAMEGPTPVSALIHAATMVTAGVFLVAKLSLLFESAPLVRQLIMWIGIATAIFGGVIALYQDDIKKTIAYSTCSQLGYMFAACGASAYVAAVFHLATHAFFKALLFLCAGNVIHSVHGEQNMHKMGGLRRRMPSTYYMMLIGSLALCGIFPFAGFYSKDLIILSLSFSEVPFILSILAVLCTSLYSCKLLILVFSGKERFDVKKFHSPSISMTLPLSLLVFFSVTSGYFGAPFLLEGNFWANTGLVFKAPIEVHGFKHFLPITFALAGLILSYSFRDVLLQVGYLSRNRWFSLFGLLLFLLLFLSIDLAIVAGVLLIGVLVVDRKSFIFSNLCKLLRSKFYFDEIYHFLFVKRIAWLSNFFWRDIDIACIDSIPGLCAKIVDKTSSVTLSWQTGLIYHHALFFILGLLLFLWVI</sequence>
<dbReference type="PANTHER" id="PTHR42829:SF2">
    <property type="entry name" value="NADH-UBIQUINONE OXIDOREDUCTASE CHAIN 5"/>
    <property type="match status" value="1"/>
</dbReference>
<evidence type="ECO:0000256" key="2">
    <source>
        <dbReference type="ARBA" id="ARBA00019904"/>
    </source>
</evidence>
<dbReference type="HOGENOM" id="CLU_007100_6_0_5"/>
<evidence type="ECO:0000256" key="3">
    <source>
        <dbReference type="ARBA" id="ARBA00022692"/>
    </source>
</evidence>
<gene>
    <name evidence="12" type="ORF">NHE_0018</name>
</gene>
<keyword evidence="13" id="KW-1185">Reference proteome</keyword>
<dbReference type="STRING" id="1286528.NHE_0018"/>
<dbReference type="Pfam" id="PF00361">
    <property type="entry name" value="Proton_antipo_M"/>
    <property type="match status" value="1"/>
</dbReference>
<feature type="transmembrane region" description="Helical" evidence="9">
    <location>
        <begin position="312"/>
        <end position="333"/>
    </location>
</feature>
<feature type="transmembrane region" description="Helical" evidence="9">
    <location>
        <begin position="137"/>
        <end position="155"/>
    </location>
</feature>
<keyword evidence="4 9" id="KW-1133">Transmembrane helix</keyword>
<dbReference type="GO" id="GO:0016020">
    <property type="term" value="C:membrane"/>
    <property type="evidence" value="ECO:0007669"/>
    <property type="project" value="UniProtKB-SubCell"/>
</dbReference>
<dbReference type="GO" id="GO:0008137">
    <property type="term" value="F:NADH dehydrogenase (ubiquinone) activity"/>
    <property type="evidence" value="ECO:0007669"/>
    <property type="project" value="InterPro"/>
</dbReference>
<feature type="transmembrane region" description="Helical" evidence="9">
    <location>
        <begin position="635"/>
        <end position="653"/>
    </location>
</feature>
<accession>X5H2X3</accession>
<keyword evidence="3 8" id="KW-0812">Transmembrane</keyword>
<feature type="transmembrane region" description="Helical" evidence="9">
    <location>
        <begin position="113"/>
        <end position="131"/>
    </location>
</feature>
<dbReference type="NCBIfam" id="NF005141">
    <property type="entry name" value="PRK06590.1"/>
    <property type="match status" value="1"/>
</dbReference>
<feature type="domain" description="NADH:quinone oxidoreductase/Mrp antiporter transmembrane" evidence="10">
    <location>
        <begin position="130"/>
        <end position="416"/>
    </location>
</feature>
<evidence type="ECO:0000256" key="5">
    <source>
        <dbReference type="ARBA" id="ARBA00023136"/>
    </source>
</evidence>
<dbReference type="AlphaFoldDB" id="X5H2X3"/>
<feature type="transmembrane region" description="Helical" evidence="9">
    <location>
        <begin position="6"/>
        <end position="23"/>
    </location>
</feature>
<organism evidence="12 13">
    <name type="scientific">Neorickettsia helminthoeca str. Oregon</name>
    <dbReference type="NCBI Taxonomy" id="1286528"/>
    <lineage>
        <taxon>Bacteria</taxon>
        <taxon>Pseudomonadati</taxon>
        <taxon>Pseudomonadota</taxon>
        <taxon>Alphaproteobacteria</taxon>
        <taxon>Rickettsiales</taxon>
        <taxon>Anaplasmataceae</taxon>
        <taxon>Neorickettsia</taxon>
    </lineage>
</organism>
<feature type="transmembrane region" description="Helical" evidence="9">
    <location>
        <begin position="209"/>
        <end position="228"/>
    </location>
</feature>
<evidence type="ECO:0000259" key="10">
    <source>
        <dbReference type="Pfam" id="PF00361"/>
    </source>
</evidence>
<evidence type="ECO:0000256" key="8">
    <source>
        <dbReference type="RuleBase" id="RU000320"/>
    </source>
</evidence>
<feature type="transmembrane region" description="Helical" evidence="9">
    <location>
        <begin position="167"/>
        <end position="189"/>
    </location>
</feature>
<dbReference type="Pfam" id="PF00662">
    <property type="entry name" value="Proton_antipo_N"/>
    <property type="match status" value="1"/>
</dbReference>
<dbReference type="Gene3D" id="1.20.5.2700">
    <property type="match status" value="1"/>
</dbReference>
<feature type="transmembrane region" description="Helical" evidence="9">
    <location>
        <begin position="454"/>
        <end position="475"/>
    </location>
</feature>
<dbReference type="OrthoDB" id="9811798at2"/>
<evidence type="ECO:0000313" key="13">
    <source>
        <dbReference type="Proteomes" id="UP000023755"/>
    </source>
</evidence>
<protein>
    <recommendedName>
        <fullName evidence="2">NADH-quinone oxidoreductase subunit L</fullName>
    </recommendedName>
    <alternativeName>
        <fullName evidence="6">NADH dehydrogenase I subunit L</fullName>
    </alternativeName>
    <alternativeName>
        <fullName evidence="7">NDH-1 subunit L</fullName>
    </alternativeName>
</protein>